<feature type="compositionally biased region" description="Low complexity" evidence="1">
    <location>
        <begin position="434"/>
        <end position="450"/>
    </location>
</feature>
<keyword evidence="2" id="KW-0472">Membrane</keyword>
<organism evidence="3 4">
    <name type="scientific">Catenuloplanes niger</name>
    <dbReference type="NCBI Taxonomy" id="587534"/>
    <lineage>
        <taxon>Bacteria</taxon>
        <taxon>Bacillati</taxon>
        <taxon>Actinomycetota</taxon>
        <taxon>Actinomycetes</taxon>
        <taxon>Micromonosporales</taxon>
        <taxon>Micromonosporaceae</taxon>
        <taxon>Catenuloplanes</taxon>
    </lineage>
</organism>
<sequence length="689" mass="69380">MTARPLYARILRLRHLTPGGLLCFVYFEGALGLGVLLALAELVTWWGVLVLPASVAVMVKLNDLVAAVGSRSTRHPSRTSAGAAVRRSLAERRRTAAATTSPQHPSTAGLPAAETWSAAGLLAAETTSTAGLPAGDTSAAGRSSAGRLPAETSGPAFAGAIAGDRPAAGAESVSRPAATAGVAGDHDAGEVYGLALARGAADVRGAAGAHDLTGVQALVAAQALTGDGLPGVSGLAGVPGMTGARGMAGVRGDAAPSARTPDGVRARGGAVPRFAGQRADARPAAEQAAPTSRAARQGTVYGARHNQDEITGATAHPGPAATGGPEDGRGWTADPAAGACGPVRRRPVDYAAGGPRVGSSGADDLWSAVSVAGGPEAGGPGADDLWGAGSVAGGAEAGGPGADGSWGGGSAAGGRDVGRSWAADSVDGGVARFADPPAAGGDAGSGRPPRTGWQANPIRQSSRRGESAGQDEWGGAGEVDRYRGDPRRGRIRPGDADQRAELDWLGAGRPGNSGRHGEPDRQGHQVRQNEPDWQHESHRHHESHRQNGSHRQGDAARRGDGDEPANLGRRAGVPSGRRSNESYRLPAGGPVQSGGGGPRAGGSPAARGSADGGTHRFPDRFSPRPGEPGDRQAPAADRQPPPAAGHGRRSAGANGLTDGDLRTGQRSDRGRHADTPHQRARRSADRRYE</sequence>
<evidence type="ECO:0000256" key="1">
    <source>
        <dbReference type="SAM" id="MobiDB-lite"/>
    </source>
</evidence>
<feature type="compositionally biased region" description="Gly residues" evidence="1">
    <location>
        <begin position="390"/>
        <end position="412"/>
    </location>
</feature>
<name>A0AAE3ZPR4_9ACTN</name>
<proteinExistence type="predicted"/>
<comment type="caution">
    <text evidence="3">The sequence shown here is derived from an EMBL/GenBank/DDBJ whole genome shotgun (WGS) entry which is preliminary data.</text>
</comment>
<evidence type="ECO:0000313" key="4">
    <source>
        <dbReference type="Proteomes" id="UP001183629"/>
    </source>
</evidence>
<feature type="transmembrane region" description="Helical" evidence="2">
    <location>
        <begin position="21"/>
        <end position="39"/>
    </location>
</feature>
<feature type="compositionally biased region" description="Basic and acidic residues" evidence="1">
    <location>
        <begin position="613"/>
        <end position="630"/>
    </location>
</feature>
<evidence type="ECO:0000313" key="3">
    <source>
        <dbReference type="EMBL" id="MDR7322013.1"/>
    </source>
</evidence>
<feature type="compositionally biased region" description="Basic and acidic residues" evidence="1">
    <location>
        <begin position="659"/>
        <end position="689"/>
    </location>
</feature>
<feature type="region of interest" description="Disordered" evidence="1">
    <location>
        <begin position="72"/>
        <end position="110"/>
    </location>
</feature>
<dbReference type="Proteomes" id="UP001183629">
    <property type="component" value="Unassembled WGS sequence"/>
</dbReference>
<dbReference type="EMBL" id="JAVDYC010000001">
    <property type="protein sequence ID" value="MDR7322013.1"/>
    <property type="molecule type" value="Genomic_DNA"/>
</dbReference>
<feature type="compositionally biased region" description="Low complexity" evidence="1">
    <location>
        <begin position="311"/>
        <end position="324"/>
    </location>
</feature>
<feature type="compositionally biased region" description="Basic and acidic residues" evidence="1">
    <location>
        <begin position="515"/>
        <end position="536"/>
    </location>
</feature>
<keyword evidence="2" id="KW-0812">Transmembrane</keyword>
<feature type="compositionally biased region" description="Basic and acidic residues" evidence="1">
    <location>
        <begin position="478"/>
        <end position="502"/>
    </location>
</feature>
<feature type="region of interest" description="Disordered" evidence="1">
    <location>
        <begin position="248"/>
        <end position="267"/>
    </location>
</feature>
<feature type="region of interest" description="Disordered" evidence="1">
    <location>
        <begin position="274"/>
        <end position="297"/>
    </location>
</feature>
<protein>
    <submittedName>
        <fullName evidence="3">Uncharacterized protein</fullName>
    </submittedName>
</protein>
<feature type="region of interest" description="Disordered" evidence="1">
    <location>
        <begin position="371"/>
        <end position="689"/>
    </location>
</feature>
<gene>
    <name evidence="3" type="ORF">J2S44_002263</name>
</gene>
<keyword evidence="4" id="KW-1185">Reference proteome</keyword>
<dbReference type="AlphaFoldDB" id="A0AAE3ZPR4"/>
<evidence type="ECO:0000256" key="2">
    <source>
        <dbReference type="SAM" id="Phobius"/>
    </source>
</evidence>
<accession>A0AAE3ZPR4</accession>
<feature type="compositionally biased region" description="Basic and acidic residues" evidence="1">
    <location>
        <begin position="551"/>
        <end position="561"/>
    </location>
</feature>
<reference evidence="3 4" key="1">
    <citation type="submission" date="2023-07" db="EMBL/GenBank/DDBJ databases">
        <title>Sequencing the genomes of 1000 actinobacteria strains.</title>
        <authorList>
            <person name="Klenk H.-P."/>
        </authorList>
    </citation>
    <scope>NUCLEOTIDE SEQUENCE [LARGE SCALE GENOMIC DNA]</scope>
    <source>
        <strain evidence="3 4">DSM 44711</strain>
    </source>
</reference>
<feature type="region of interest" description="Disordered" evidence="1">
    <location>
        <begin position="310"/>
        <end position="344"/>
    </location>
</feature>
<feature type="compositionally biased region" description="Gly residues" evidence="1">
    <location>
        <begin position="591"/>
        <end position="600"/>
    </location>
</feature>
<feature type="region of interest" description="Disordered" evidence="1">
    <location>
        <begin position="129"/>
        <end position="162"/>
    </location>
</feature>
<keyword evidence="2" id="KW-1133">Transmembrane helix</keyword>